<proteinExistence type="predicted"/>
<sequence>MSRTDPETTLEDTVASPPINAERLLQLITDEYESLPRQLKRIASYMSQQSDRIMVDRISDIARECEVHPSAIVRFSQRFGFSGFSEMQALFREAYTHKTTPVQNYQQRIRSMIANKSQKASGGDLARECVNATLSGIERLGLELDDAAFDKAVDLVVNADNIYVVGVRRSFAVADYLVYNLQHTNKRIHLISGLGGSYREQMRSVRANDLV</sequence>
<reference evidence="2" key="1">
    <citation type="submission" date="2019-11" db="EMBL/GenBank/DDBJ databases">
        <title>Epiphytic Pseudomonas syringae from cherry orchards.</title>
        <authorList>
            <person name="Hulin M.T."/>
        </authorList>
    </citation>
    <scope>NUCLEOTIDE SEQUENCE</scope>
    <source>
        <strain evidence="2">PA-6-9A</strain>
    </source>
</reference>
<dbReference type="Pfam" id="PF01418">
    <property type="entry name" value="HTH_6"/>
    <property type="match status" value="1"/>
</dbReference>
<evidence type="ECO:0000313" key="2">
    <source>
        <dbReference type="EMBL" id="MCF5065059.1"/>
    </source>
</evidence>
<feature type="domain" description="HTH rpiR-type" evidence="1">
    <location>
        <begin position="22"/>
        <end position="98"/>
    </location>
</feature>
<dbReference type="AlphaFoldDB" id="A0A9Q3X6F2"/>
<gene>
    <name evidence="2" type="ORF">GIW73_19190</name>
</gene>
<evidence type="ECO:0000259" key="1">
    <source>
        <dbReference type="PROSITE" id="PS51071"/>
    </source>
</evidence>
<dbReference type="InterPro" id="IPR046348">
    <property type="entry name" value="SIS_dom_sf"/>
</dbReference>
<dbReference type="PANTHER" id="PTHR30514:SF20">
    <property type="entry name" value="TRANSCRIPTIONAL REGULATOR"/>
    <property type="match status" value="1"/>
</dbReference>
<dbReference type="InterPro" id="IPR047640">
    <property type="entry name" value="RpiR-like"/>
</dbReference>
<feature type="non-terminal residue" evidence="2">
    <location>
        <position position="211"/>
    </location>
</feature>
<organism evidence="2 3">
    <name type="scientific">Pseudomonas syringae</name>
    <dbReference type="NCBI Taxonomy" id="317"/>
    <lineage>
        <taxon>Bacteria</taxon>
        <taxon>Pseudomonadati</taxon>
        <taxon>Pseudomonadota</taxon>
        <taxon>Gammaproteobacteria</taxon>
        <taxon>Pseudomonadales</taxon>
        <taxon>Pseudomonadaceae</taxon>
        <taxon>Pseudomonas</taxon>
    </lineage>
</organism>
<dbReference type="Gene3D" id="3.40.50.10490">
    <property type="entry name" value="Glucose-6-phosphate isomerase like protein, domain 1"/>
    <property type="match status" value="1"/>
</dbReference>
<dbReference type="SUPFAM" id="SSF53697">
    <property type="entry name" value="SIS domain"/>
    <property type="match status" value="1"/>
</dbReference>
<name>A0A9Q3X6F2_PSESX</name>
<comment type="caution">
    <text evidence="2">The sequence shown here is derived from an EMBL/GenBank/DDBJ whole genome shotgun (WGS) entry which is preliminary data.</text>
</comment>
<evidence type="ECO:0000313" key="3">
    <source>
        <dbReference type="Proteomes" id="UP000814207"/>
    </source>
</evidence>
<dbReference type="PROSITE" id="PS51071">
    <property type="entry name" value="HTH_RPIR"/>
    <property type="match status" value="1"/>
</dbReference>
<dbReference type="EMBL" id="WKEU01000096">
    <property type="protein sequence ID" value="MCF5065059.1"/>
    <property type="molecule type" value="Genomic_DNA"/>
</dbReference>
<dbReference type="GO" id="GO:1901135">
    <property type="term" value="P:carbohydrate derivative metabolic process"/>
    <property type="evidence" value="ECO:0007669"/>
    <property type="project" value="InterPro"/>
</dbReference>
<dbReference type="PANTHER" id="PTHR30514">
    <property type="entry name" value="GLUCOKINASE"/>
    <property type="match status" value="1"/>
</dbReference>
<dbReference type="GO" id="GO:0097367">
    <property type="term" value="F:carbohydrate derivative binding"/>
    <property type="evidence" value="ECO:0007669"/>
    <property type="project" value="InterPro"/>
</dbReference>
<dbReference type="GO" id="GO:0003677">
    <property type="term" value="F:DNA binding"/>
    <property type="evidence" value="ECO:0007669"/>
    <property type="project" value="InterPro"/>
</dbReference>
<dbReference type="InterPro" id="IPR036388">
    <property type="entry name" value="WH-like_DNA-bd_sf"/>
</dbReference>
<dbReference type="GO" id="GO:0003700">
    <property type="term" value="F:DNA-binding transcription factor activity"/>
    <property type="evidence" value="ECO:0007669"/>
    <property type="project" value="InterPro"/>
</dbReference>
<dbReference type="SUPFAM" id="SSF46689">
    <property type="entry name" value="Homeodomain-like"/>
    <property type="match status" value="1"/>
</dbReference>
<dbReference type="Gene3D" id="1.10.10.10">
    <property type="entry name" value="Winged helix-like DNA-binding domain superfamily/Winged helix DNA-binding domain"/>
    <property type="match status" value="1"/>
</dbReference>
<dbReference type="InterPro" id="IPR009057">
    <property type="entry name" value="Homeodomain-like_sf"/>
</dbReference>
<dbReference type="Proteomes" id="UP000814207">
    <property type="component" value="Unassembled WGS sequence"/>
</dbReference>
<dbReference type="InterPro" id="IPR000281">
    <property type="entry name" value="HTH_RpiR"/>
</dbReference>
<accession>A0A9Q3X6F2</accession>
<protein>
    <submittedName>
        <fullName evidence="2">MurR/RpiR family transcriptional regulator</fullName>
    </submittedName>
</protein>